<dbReference type="EMBL" id="JARIHO010000020">
    <property type="protein sequence ID" value="KAJ7346599.1"/>
    <property type="molecule type" value="Genomic_DNA"/>
</dbReference>
<keyword evidence="2" id="KW-1185">Reference proteome</keyword>
<organism evidence="1 2">
    <name type="scientific">Mycena albidolilacea</name>
    <dbReference type="NCBI Taxonomy" id="1033008"/>
    <lineage>
        <taxon>Eukaryota</taxon>
        <taxon>Fungi</taxon>
        <taxon>Dikarya</taxon>
        <taxon>Basidiomycota</taxon>
        <taxon>Agaricomycotina</taxon>
        <taxon>Agaricomycetes</taxon>
        <taxon>Agaricomycetidae</taxon>
        <taxon>Agaricales</taxon>
        <taxon>Marasmiineae</taxon>
        <taxon>Mycenaceae</taxon>
        <taxon>Mycena</taxon>
    </lineage>
</organism>
<dbReference type="Pfam" id="PF11899">
    <property type="entry name" value="DUF3419"/>
    <property type="match status" value="2"/>
</dbReference>
<dbReference type="PANTHER" id="PTHR47473:SF1">
    <property type="entry name" value="METHYLTRANSFERASE DOMAIN-CONTAINING PROTEIN"/>
    <property type="match status" value="1"/>
</dbReference>
<evidence type="ECO:0008006" key="3">
    <source>
        <dbReference type="Google" id="ProtNLM"/>
    </source>
</evidence>
<accession>A0AAD6ZZI0</accession>
<sequence>MLAFPALVLALPSSALLLTTCVAFSVVRSNFLRPYFKFIWHFFLLPIGAVGRKPRLAKFYDSQATSEGFLRGHLNRSWRLPYCEQPIHKEFRTFIYSFTWEDPSEDMRHLELSPDDSMFVITSAGDNALHYAAVSRPQRIHCVDMNPCQGHLLELKLAAIQCLEYDDFFALFGKGRHANFRGLLDSKLAPHLSSGAYQFWRTNVNSFSSSFYLRGYSGWALRLTGFIFRIAGVSKDIQALCTADTLEQQEEIWRRKLRPVLLNPLVVALLKNPVFCWNALGVPLNQRKMLLDDGNIYEFIRDTLEPLVSGYVLKTSNYFYILALLGHYTPESCPEYLTRAGFDALKAKNGLVLDAFRLHTDSIVKYWFTPGSPDTDEEVAELYRALTPGGFVLWRSAARKPWYNANFERQGFQVTALSVRQGEGGPALDRVNMYASFWRAVKN</sequence>
<evidence type="ECO:0000313" key="1">
    <source>
        <dbReference type="EMBL" id="KAJ7346599.1"/>
    </source>
</evidence>
<gene>
    <name evidence="1" type="ORF">DFH08DRAFT_195002</name>
</gene>
<reference evidence="1" key="1">
    <citation type="submission" date="2023-03" db="EMBL/GenBank/DDBJ databases">
        <title>Massive genome expansion in bonnet fungi (Mycena s.s.) driven by repeated elements and novel gene families across ecological guilds.</title>
        <authorList>
            <consortium name="Lawrence Berkeley National Laboratory"/>
            <person name="Harder C.B."/>
            <person name="Miyauchi S."/>
            <person name="Viragh M."/>
            <person name="Kuo A."/>
            <person name="Thoen E."/>
            <person name="Andreopoulos B."/>
            <person name="Lu D."/>
            <person name="Skrede I."/>
            <person name="Drula E."/>
            <person name="Henrissat B."/>
            <person name="Morin E."/>
            <person name="Kohler A."/>
            <person name="Barry K."/>
            <person name="LaButti K."/>
            <person name="Morin E."/>
            <person name="Salamov A."/>
            <person name="Lipzen A."/>
            <person name="Mereny Z."/>
            <person name="Hegedus B."/>
            <person name="Baldrian P."/>
            <person name="Stursova M."/>
            <person name="Weitz H."/>
            <person name="Taylor A."/>
            <person name="Grigoriev I.V."/>
            <person name="Nagy L.G."/>
            <person name="Martin F."/>
            <person name="Kauserud H."/>
        </authorList>
    </citation>
    <scope>NUCLEOTIDE SEQUENCE</scope>
    <source>
        <strain evidence="1">CBHHK002</strain>
    </source>
</reference>
<protein>
    <recommendedName>
        <fullName evidence="3">DUF3419 family protein</fullName>
    </recommendedName>
</protein>
<comment type="caution">
    <text evidence="1">The sequence shown here is derived from an EMBL/GenBank/DDBJ whole genome shotgun (WGS) entry which is preliminary data.</text>
</comment>
<dbReference type="PANTHER" id="PTHR47473">
    <property type="entry name" value="BTA1P"/>
    <property type="match status" value="1"/>
</dbReference>
<name>A0AAD6ZZI0_9AGAR</name>
<evidence type="ECO:0000313" key="2">
    <source>
        <dbReference type="Proteomes" id="UP001218218"/>
    </source>
</evidence>
<dbReference type="InterPro" id="IPR021829">
    <property type="entry name" value="DUF3419"/>
</dbReference>
<proteinExistence type="predicted"/>
<dbReference type="Proteomes" id="UP001218218">
    <property type="component" value="Unassembled WGS sequence"/>
</dbReference>
<dbReference type="AlphaFoldDB" id="A0AAD6ZZI0"/>